<feature type="compositionally biased region" description="Pro residues" evidence="2">
    <location>
        <begin position="1276"/>
        <end position="1291"/>
    </location>
</feature>
<feature type="compositionally biased region" description="Polar residues" evidence="2">
    <location>
        <begin position="289"/>
        <end position="300"/>
    </location>
</feature>
<accession>A0A8C4QQ83</accession>
<feature type="region of interest" description="Disordered" evidence="2">
    <location>
        <begin position="368"/>
        <end position="389"/>
    </location>
</feature>
<feature type="compositionally biased region" description="Low complexity" evidence="2">
    <location>
        <begin position="1219"/>
        <end position="1231"/>
    </location>
</feature>
<organism evidence="4 5">
    <name type="scientific">Eptatretus burgeri</name>
    <name type="common">Inshore hagfish</name>
    <dbReference type="NCBI Taxonomy" id="7764"/>
    <lineage>
        <taxon>Eukaryota</taxon>
        <taxon>Metazoa</taxon>
        <taxon>Chordata</taxon>
        <taxon>Craniata</taxon>
        <taxon>Vertebrata</taxon>
        <taxon>Cyclostomata</taxon>
        <taxon>Myxini</taxon>
        <taxon>Myxiniformes</taxon>
        <taxon>Myxinidae</taxon>
        <taxon>Eptatretinae</taxon>
        <taxon>Eptatretus</taxon>
    </lineage>
</organism>
<feature type="region of interest" description="Disordered" evidence="2">
    <location>
        <begin position="230"/>
        <end position="331"/>
    </location>
</feature>
<evidence type="ECO:0000256" key="1">
    <source>
        <dbReference type="ARBA" id="ARBA00010436"/>
    </source>
</evidence>
<dbReference type="PANTHER" id="PTHR15715">
    <property type="entry name" value="CENTROSOMAL PROTEIN OF 170 KDA"/>
    <property type="match status" value="1"/>
</dbReference>
<dbReference type="InterPro" id="IPR051176">
    <property type="entry name" value="Cent_Immune-Sig_Mod"/>
</dbReference>
<evidence type="ECO:0000313" key="5">
    <source>
        <dbReference type="Proteomes" id="UP000694388"/>
    </source>
</evidence>
<dbReference type="PANTHER" id="PTHR15715:SF47">
    <property type="entry name" value="FHA DOMAIN-CONTAINING PROTEIN"/>
    <property type="match status" value="1"/>
</dbReference>
<evidence type="ECO:0000313" key="4">
    <source>
        <dbReference type="Ensembl" id="ENSEBUP00000018974.1"/>
    </source>
</evidence>
<feature type="compositionally biased region" description="Polar residues" evidence="2">
    <location>
        <begin position="252"/>
        <end position="276"/>
    </location>
</feature>
<feature type="compositionally biased region" description="Polar residues" evidence="2">
    <location>
        <begin position="1154"/>
        <end position="1171"/>
    </location>
</feature>
<feature type="compositionally biased region" description="Polar residues" evidence="2">
    <location>
        <begin position="695"/>
        <end position="707"/>
    </location>
</feature>
<feature type="compositionally biased region" description="Low complexity" evidence="2">
    <location>
        <begin position="1113"/>
        <end position="1124"/>
    </location>
</feature>
<dbReference type="Pfam" id="PF15308">
    <property type="entry name" value="CEP170_C"/>
    <property type="match status" value="3"/>
</dbReference>
<feature type="domain" description="CEP170 C-terminal" evidence="3">
    <location>
        <begin position="781"/>
        <end position="822"/>
    </location>
</feature>
<evidence type="ECO:0000256" key="2">
    <source>
        <dbReference type="SAM" id="MobiDB-lite"/>
    </source>
</evidence>
<feature type="region of interest" description="Disordered" evidence="2">
    <location>
        <begin position="1013"/>
        <end position="1333"/>
    </location>
</feature>
<sequence>MLRLGDSVRFGYDPNIYTVEKAEYVLAEEALSHEKYSSQFKVVQRSTEDHPSYDSSEADSQEIKPCAASEAPPRQEMNEKQRPELSAHHLRGTPLYGQPTWWGDVGTEGQERLEGADNDGSRNLMFISSEKPDDLSKDSEAAYVQPKEVIGPCILRREPSYFEIPTKDLQVPVAEEVSAGETTDRNELPTKDPGTNQKELNNKESLAHATSIPGQAFTIEFDERIPGKVTMRDHVPASSGTGRLLRKEHTVAGSQSAQSRVAEWLSQSKSASTYTRKMSRRPGEVSSCHGETSQHCQAAKSSKHDDGTQSDREDEVGGRTNTGKGGSLRNTLAKYRLEQQARQRPRDAEPDACAEAFTIEFFVDNETPRKRRSNSFSPGTDPDASPGESLQSLWAKLGQHDKADSAILQMRPAMNPVAASVLTTHVTAYSTAGCDPIGTGSVTKIDSVCADHRTPPDGDVGQSLRGAGSDSGTYTIEDNSCRMTPIIAQGTPIDKASVFKELKDGLDWHGGLGGSMLTYPVTQVGHGTKQQVPSEPASSGSSRYRSQWASLATTPNEVSPSFPPSVETTHDSSVTSSTADGVGESAFSTSGAMLEAQLSTGHVDRKRRALPTIPVSAERLGGDGVTMSSTKTFSNTSIGTSRLDEYNDLIKKSDSPAMPSTGGWESWEINIRPIESENLGMKGKDRRSRELNRSPPLSTVDVMSSYSESKKLQSETSNVTAPEEGRALKQDAFSLERKPIEVTKPLRALPGLVAVKASLEEEAFGRPRSASESLPGKLEGRMKHAGRTLVRQGSFTKERPSGQFSVDLLPHISSSKVSGPSTDAEGAMKEMGCSKVAAMKKTEVLTSEQFEGASVHETQRMRFGQTLALETEPSEDVQDTSESSIQEWSAASHGHRRSNSASTEYSADTSLLLRDTEAVMAALEAKLGVPGSGTDPLSPGCSISPESDIDTSSTVSLANGEGRKKPLHKTGKKDINSIKACEKLVELRKSRFSDPGERLETYRRTRLLPEQSQMGVVDWTTDEDKPTRRKVSGSSESREHGSRSPGLTSTDDLMKTKLSSGRCASGPSKVMGGGRTAATTSASKPRPTRTSMLRRARLGDVSDNESADMDRASVTSDISTTSSTGQKTASTILTAPSIAATRSKTMSRIDILSQPRQPRTPSASRSDTETISGRSAARSSFSARGVEAGKAGGPPLKGHGALGLARGRTGSDAREPRSRSSSSTHSSPSGSRWRHRLADYTSTSEDEVASSLARGGPRAPFRYRSSGALAPTCVQPLPPIPTPPSSLPGRPPCSATPTGRPPLHGSPRQPGTPTRRISTGSDAGPAKGSVKSDDEYLRHWTVHSEEIARISKDLAKDLAILAREIHSVTGDPEMGSSSGTAGSTTVTTPGSSIDAREEVVLDALLLTSICQLSQKIRLATDKTSIKIR</sequence>
<feature type="region of interest" description="Disordered" evidence="2">
    <location>
        <begin position="681"/>
        <end position="723"/>
    </location>
</feature>
<feature type="region of interest" description="Disordered" evidence="2">
    <location>
        <begin position="525"/>
        <end position="582"/>
    </location>
</feature>
<dbReference type="Ensembl" id="ENSEBUT00000019549.1">
    <property type="protein sequence ID" value="ENSEBUP00000018974.1"/>
    <property type="gene ID" value="ENSEBUG00000011831.1"/>
</dbReference>
<feature type="compositionally biased region" description="Basic and acidic residues" evidence="2">
    <location>
        <begin position="302"/>
        <end position="317"/>
    </location>
</feature>
<protein>
    <submittedName>
        <fullName evidence="4">Centrosomal protein 170Aa</fullName>
    </submittedName>
</protein>
<dbReference type="Proteomes" id="UP000694388">
    <property type="component" value="Unplaced"/>
</dbReference>
<feature type="compositionally biased region" description="Low complexity" evidence="2">
    <location>
        <begin position="1375"/>
        <end position="1391"/>
    </location>
</feature>
<feature type="compositionally biased region" description="Low complexity" evidence="2">
    <location>
        <begin position="1172"/>
        <end position="1185"/>
    </location>
</feature>
<comment type="similarity">
    <text evidence="1">Belongs to the CEP170 family.</text>
</comment>
<feature type="compositionally biased region" description="Basic and acidic residues" evidence="2">
    <location>
        <begin position="130"/>
        <end position="139"/>
    </location>
</feature>
<feature type="region of interest" description="Disordered" evidence="2">
    <location>
        <begin position="172"/>
        <end position="211"/>
    </location>
</feature>
<feature type="compositionally biased region" description="Polar residues" evidence="2">
    <location>
        <begin position="1309"/>
        <end position="1321"/>
    </location>
</feature>
<feature type="region of interest" description="Disordered" evidence="2">
    <location>
        <begin position="929"/>
        <end position="972"/>
    </location>
</feature>
<feature type="domain" description="CEP170 C-terminal" evidence="3">
    <location>
        <begin position="873"/>
        <end position="1251"/>
    </location>
</feature>
<name>A0A8C4QQ83_EPTBU</name>
<evidence type="ECO:0000259" key="3">
    <source>
        <dbReference type="Pfam" id="PF15308"/>
    </source>
</evidence>
<dbReference type="OMA" id="IDKCRED"/>
<feature type="domain" description="CEP170 C-terminal" evidence="3">
    <location>
        <begin position="1331"/>
        <end position="1400"/>
    </location>
</feature>
<feature type="region of interest" description="Disordered" evidence="2">
    <location>
        <begin position="869"/>
        <end position="905"/>
    </location>
</feature>
<reference evidence="4" key="2">
    <citation type="submission" date="2025-09" db="UniProtKB">
        <authorList>
            <consortium name="Ensembl"/>
        </authorList>
    </citation>
    <scope>IDENTIFICATION</scope>
</reference>
<feature type="region of interest" description="Disordered" evidence="2">
    <location>
        <begin position="1369"/>
        <end position="1391"/>
    </location>
</feature>
<proteinExistence type="inferred from homology"/>
<dbReference type="InterPro" id="IPR029300">
    <property type="entry name" value="CEP170_C"/>
</dbReference>
<feature type="compositionally biased region" description="Polar residues" evidence="2">
    <location>
        <begin position="1125"/>
        <end position="1146"/>
    </location>
</feature>
<feature type="compositionally biased region" description="Polar residues" evidence="2">
    <location>
        <begin position="1077"/>
        <end position="1091"/>
    </location>
</feature>
<feature type="compositionally biased region" description="Polar residues" evidence="2">
    <location>
        <begin position="880"/>
        <end position="889"/>
    </location>
</feature>
<feature type="compositionally biased region" description="Basic and acidic residues" evidence="2">
    <location>
        <begin position="76"/>
        <end position="87"/>
    </location>
</feature>
<reference evidence="4" key="1">
    <citation type="submission" date="2025-08" db="UniProtKB">
        <authorList>
            <consortium name="Ensembl"/>
        </authorList>
    </citation>
    <scope>IDENTIFICATION</scope>
</reference>
<keyword evidence="5" id="KW-1185">Reference proteome</keyword>
<feature type="region of interest" description="Disordered" evidence="2">
    <location>
        <begin position="37"/>
        <end position="139"/>
    </location>
</feature>
<dbReference type="GeneTree" id="ENSGT00940000155103"/>
<feature type="compositionally biased region" description="Polar residues" evidence="2">
    <location>
        <begin position="528"/>
        <end position="559"/>
    </location>
</feature>
<feature type="compositionally biased region" description="Basic and acidic residues" evidence="2">
    <location>
        <begin position="1209"/>
        <end position="1218"/>
    </location>
</feature>